<dbReference type="RefSeq" id="WP_176009270.1">
    <property type="nucleotide sequence ID" value="NZ_CP041372.2"/>
</dbReference>
<proteinExistence type="predicted"/>
<dbReference type="Proteomes" id="UP000318138">
    <property type="component" value="Chromosome"/>
</dbReference>
<organism evidence="2 3">
    <name type="scientific">Paenalkalicoccus suaedae</name>
    <dbReference type="NCBI Taxonomy" id="2592382"/>
    <lineage>
        <taxon>Bacteria</taxon>
        <taxon>Bacillati</taxon>
        <taxon>Bacillota</taxon>
        <taxon>Bacilli</taxon>
        <taxon>Bacillales</taxon>
        <taxon>Bacillaceae</taxon>
        <taxon>Paenalkalicoccus</taxon>
    </lineage>
</organism>
<accession>A0A859FF74</accession>
<protein>
    <recommendedName>
        <fullName evidence="4">RHS repeat protein</fullName>
    </recommendedName>
</protein>
<dbReference type="KEGG" id="psua:FLK61_31480"/>
<evidence type="ECO:0000256" key="1">
    <source>
        <dbReference type="SAM" id="MobiDB-lite"/>
    </source>
</evidence>
<keyword evidence="3" id="KW-1185">Reference proteome</keyword>
<evidence type="ECO:0000313" key="3">
    <source>
        <dbReference type="Proteomes" id="UP000318138"/>
    </source>
</evidence>
<feature type="region of interest" description="Disordered" evidence="1">
    <location>
        <begin position="1"/>
        <end position="47"/>
    </location>
</feature>
<evidence type="ECO:0008006" key="4">
    <source>
        <dbReference type="Google" id="ProtNLM"/>
    </source>
</evidence>
<name>A0A859FF74_9BACI</name>
<sequence length="47" mass="5239">METFTHSRVGQVRFAHDASGKSNSAEGPQGQRMDYMYDESGGIKKVF</sequence>
<reference evidence="3" key="1">
    <citation type="submission" date="2019-07" db="EMBL/GenBank/DDBJ databases">
        <title>Bacillus alkalisoli sp. nov. isolated from saline soil.</title>
        <authorList>
            <person name="Sun J.-Q."/>
            <person name="Xu L."/>
        </authorList>
    </citation>
    <scope>NUCLEOTIDE SEQUENCE [LARGE SCALE GENOMIC DNA]</scope>
    <source>
        <strain evidence="3">M4U3P1</strain>
    </source>
</reference>
<gene>
    <name evidence="2" type="ORF">FLK61_31480</name>
</gene>
<dbReference type="EMBL" id="CP041372">
    <property type="protein sequence ID" value="QKS71234.1"/>
    <property type="molecule type" value="Genomic_DNA"/>
</dbReference>
<dbReference type="AlphaFoldDB" id="A0A859FF74"/>
<evidence type="ECO:0000313" key="2">
    <source>
        <dbReference type="EMBL" id="QKS71234.1"/>
    </source>
</evidence>